<comment type="caution">
    <text evidence="5">The sequence shown here is derived from an EMBL/GenBank/DDBJ whole genome shotgun (WGS) entry which is preliminary data.</text>
</comment>
<dbReference type="OrthoDB" id="6706702at2"/>
<accession>A0A419SQM8</accession>
<evidence type="ECO:0000256" key="2">
    <source>
        <dbReference type="ARBA" id="ARBA00022722"/>
    </source>
</evidence>
<reference evidence="5 6" key="1">
    <citation type="submission" date="2016-08" db="EMBL/GenBank/DDBJ databases">
        <title>Novel Firmicute Genomes.</title>
        <authorList>
            <person name="Poppleton D.I."/>
            <person name="Gribaldo S."/>
        </authorList>
    </citation>
    <scope>NUCLEOTIDE SEQUENCE [LARGE SCALE GENOMIC DNA]</scope>
    <source>
        <strain evidence="5 6">RAOx-1</strain>
    </source>
</reference>
<dbReference type="Gene3D" id="3.40.1350.10">
    <property type="match status" value="1"/>
</dbReference>
<evidence type="ECO:0000259" key="4">
    <source>
        <dbReference type="SMART" id="SM00990"/>
    </source>
</evidence>
<evidence type="ECO:0000313" key="6">
    <source>
        <dbReference type="Proteomes" id="UP000284219"/>
    </source>
</evidence>
<proteinExistence type="predicted"/>
<dbReference type="AlphaFoldDB" id="A0A419SQM8"/>
<evidence type="ECO:0000313" key="5">
    <source>
        <dbReference type="EMBL" id="RKD26698.1"/>
    </source>
</evidence>
<dbReference type="GO" id="GO:0003676">
    <property type="term" value="F:nucleic acid binding"/>
    <property type="evidence" value="ECO:0007669"/>
    <property type="project" value="InterPro"/>
</dbReference>
<dbReference type="EMBL" id="MCHY01000002">
    <property type="protein sequence ID" value="RKD26698.1"/>
    <property type="molecule type" value="Genomic_DNA"/>
</dbReference>
<keyword evidence="6" id="KW-1185">Reference proteome</keyword>
<gene>
    <name evidence="5" type="ORF">BEP19_15950</name>
</gene>
<dbReference type="SMART" id="SM00990">
    <property type="entry name" value="VRR_NUC"/>
    <property type="match status" value="1"/>
</dbReference>
<dbReference type="Pfam" id="PF08774">
    <property type="entry name" value="VRR_NUC"/>
    <property type="match status" value="1"/>
</dbReference>
<keyword evidence="2" id="KW-0540">Nuclease</keyword>
<feature type="domain" description="VRR-NUC" evidence="4">
    <location>
        <begin position="1"/>
        <end position="81"/>
    </location>
</feature>
<dbReference type="GO" id="GO:0016788">
    <property type="term" value="F:hydrolase activity, acting on ester bonds"/>
    <property type="evidence" value="ECO:0007669"/>
    <property type="project" value="InterPro"/>
</dbReference>
<dbReference type="Proteomes" id="UP000284219">
    <property type="component" value="Unassembled WGS sequence"/>
</dbReference>
<comment type="cofactor">
    <cofactor evidence="1">
        <name>Mg(2+)</name>
        <dbReference type="ChEBI" id="CHEBI:18420"/>
    </cofactor>
</comment>
<evidence type="ECO:0000256" key="1">
    <source>
        <dbReference type="ARBA" id="ARBA00001946"/>
    </source>
</evidence>
<dbReference type="InterPro" id="IPR011856">
    <property type="entry name" value="tRNA_endonuc-like_dom_sf"/>
</dbReference>
<organism evidence="5 6">
    <name type="scientific">Ammoniphilus oxalaticus</name>
    <dbReference type="NCBI Taxonomy" id="66863"/>
    <lineage>
        <taxon>Bacteria</taxon>
        <taxon>Bacillati</taxon>
        <taxon>Bacillota</taxon>
        <taxon>Bacilli</taxon>
        <taxon>Bacillales</taxon>
        <taxon>Paenibacillaceae</taxon>
        <taxon>Aneurinibacillus group</taxon>
        <taxon>Ammoniphilus</taxon>
    </lineage>
</organism>
<keyword evidence="3" id="KW-0378">Hydrolase</keyword>
<dbReference type="InterPro" id="IPR014883">
    <property type="entry name" value="VRR_NUC"/>
</dbReference>
<sequence length="104" mass="11741">MLESSLEKRFVGSVREDGAQALKFTSPGTAGMPDRIVLIPGGKIIFVELKKPKQKLRPLQQKRKRDLEKMGFQVEVVDSIERIEEVCREIRAAQLSGVCDQRSD</sequence>
<evidence type="ECO:0000256" key="3">
    <source>
        <dbReference type="ARBA" id="ARBA00022801"/>
    </source>
</evidence>
<name>A0A419SQM8_9BACL</name>
<protein>
    <recommendedName>
        <fullName evidence="4">VRR-NUC domain-containing protein</fullName>
    </recommendedName>
</protein>
<dbReference type="GO" id="GO:0004518">
    <property type="term" value="F:nuclease activity"/>
    <property type="evidence" value="ECO:0007669"/>
    <property type="project" value="UniProtKB-KW"/>
</dbReference>